<keyword evidence="3" id="KW-1185">Reference proteome</keyword>
<dbReference type="InterPro" id="IPR000182">
    <property type="entry name" value="GNAT_dom"/>
</dbReference>
<dbReference type="CDD" id="cd04301">
    <property type="entry name" value="NAT_SF"/>
    <property type="match status" value="1"/>
</dbReference>
<dbReference type="Pfam" id="PF00583">
    <property type="entry name" value="Acetyltransf_1"/>
    <property type="match status" value="1"/>
</dbReference>
<dbReference type="InterPro" id="IPR016181">
    <property type="entry name" value="Acyl_CoA_acyltransferase"/>
</dbReference>
<evidence type="ECO:0000259" key="1">
    <source>
        <dbReference type="PROSITE" id="PS51186"/>
    </source>
</evidence>
<protein>
    <submittedName>
        <fullName evidence="2">GNAT family N-acetyltransferase</fullName>
    </submittedName>
</protein>
<comment type="caution">
    <text evidence="2">The sequence shown here is derived from an EMBL/GenBank/DDBJ whole genome shotgun (WGS) entry which is preliminary data.</text>
</comment>
<dbReference type="PROSITE" id="PS51186">
    <property type="entry name" value="GNAT"/>
    <property type="match status" value="1"/>
</dbReference>
<evidence type="ECO:0000313" key="3">
    <source>
        <dbReference type="Proteomes" id="UP001165283"/>
    </source>
</evidence>
<reference evidence="2" key="1">
    <citation type="submission" date="2021-04" db="EMBL/GenBank/DDBJ databases">
        <title>Pseudonocardia sp. nov., isolated from sandy soil of mangrove forest.</title>
        <authorList>
            <person name="Zan Z."/>
            <person name="Huang R."/>
            <person name="Liu W."/>
        </authorList>
    </citation>
    <scope>NUCLEOTIDE SEQUENCE</scope>
    <source>
        <strain evidence="2">S2-4</strain>
    </source>
</reference>
<name>A0ABT1A838_9PSEU</name>
<dbReference type="EMBL" id="JAGSOV010000062">
    <property type="protein sequence ID" value="MCO1659091.1"/>
    <property type="molecule type" value="Genomic_DNA"/>
</dbReference>
<evidence type="ECO:0000313" key="2">
    <source>
        <dbReference type="EMBL" id="MCO1659091.1"/>
    </source>
</evidence>
<feature type="domain" description="N-acetyltransferase" evidence="1">
    <location>
        <begin position="7"/>
        <end position="189"/>
    </location>
</feature>
<organism evidence="2 3">
    <name type="scientific">Pseudonocardia humida</name>
    <dbReference type="NCBI Taxonomy" id="2800819"/>
    <lineage>
        <taxon>Bacteria</taxon>
        <taxon>Bacillati</taxon>
        <taxon>Actinomycetota</taxon>
        <taxon>Actinomycetes</taxon>
        <taxon>Pseudonocardiales</taxon>
        <taxon>Pseudonocardiaceae</taxon>
        <taxon>Pseudonocardia</taxon>
    </lineage>
</organism>
<dbReference type="Proteomes" id="UP001165283">
    <property type="component" value="Unassembled WGS sequence"/>
</dbReference>
<dbReference type="Gene3D" id="3.40.630.30">
    <property type="match status" value="1"/>
</dbReference>
<dbReference type="RefSeq" id="WP_252443724.1">
    <property type="nucleotide sequence ID" value="NZ_JAGSOV010000062.1"/>
</dbReference>
<accession>A0ABT1A838</accession>
<proteinExistence type="predicted"/>
<sequence length="192" mass="20926">MTTVAAAPLTPQTWADFEKVMGSNGGARDCWCMHWRLSFAEWEAGRDGGNRSALRARAEQQPPPGLVCYVDDEPVGWVGIGDRSEYPRLQRSPVTKALDDTPVWVITCLYVRRSHRRQGLQAGMIEAACSFAAENGLRTVEGFPVEPAPGTKAGADNAMTGMASAFVAAGFTEVARRKKDRPAMRRDVGRKG</sequence>
<gene>
    <name evidence="2" type="ORF">KDL28_28875</name>
</gene>
<dbReference type="SUPFAM" id="SSF55729">
    <property type="entry name" value="Acyl-CoA N-acyltransferases (Nat)"/>
    <property type="match status" value="1"/>
</dbReference>